<evidence type="ECO:0000256" key="5">
    <source>
        <dbReference type="ARBA" id="ARBA00023136"/>
    </source>
</evidence>
<keyword evidence="3" id="KW-1134">Transmembrane beta strand</keyword>
<keyword evidence="5" id="KW-0472">Membrane</keyword>
<evidence type="ECO:0000256" key="4">
    <source>
        <dbReference type="ARBA" id="ARBA00022692"/>
    </source>
</evidence>
<dbReference type="InterPro" id="IPR003394">
    <property type="entry name" value="Porin_opacity"/>
</dbReference>
<feature type="chain" id="PRO_5046132256" evidence="7">
    <location>
        <begin position="20"/>
        <end position="195"/>
    </location>
</feature>
<evidence type="ECO:0000256" key="1">
    <source>
        <dbReference type="ARBA" id="ARBA00004442"/>
    </source>
</evidence>
<dbReference type="Pfam" id="PF02462">
    <property type="entry name" value="Opacity"/>
    <property type="match status" value="1"/>
</dbReference>
<organism evidence="9 10">
    <name type="scientific">Uruburuella testudinis</name>
    <dbReference type="NCBI Taxonomy" id="1282863"/>
    <lineage>
        <taxon>Bacteria</taxon>
        <taxon>Pseudomonadati</taxon>
        <taxon>Pseudomonadota</taxon>
        <taxon>Betaproteobacteria</taxon>
        <taxon>Neisseriales</taxon>
        <taxon>Neisseriaceae</taxon>
        <taxon>Uruburuella</taxon>
    </lineage>
</organism>
<dbReference type="EMBL" id="CP091508">
    <property type="protein sequence ID" value="UOO82438.1"/>
    <property type="molecule type" value="Genomic_DNA"/>
</dbReference>
<reference evidence="9 10" key="1">
    <citation type="journal article" date="2022" name="Res Sq">
        <title>Evolution of multicellular longitudinally dividing oral cavity symbionts (Neisseriaceae).</title>
        <authorList>
            <person name="Nyongesa S."/>
            <person name="Weber P."/>
            <person name="Bernet E."/>
            <person name="Pullido F."/>
            <person name="Nieckarz M."/>
            <person name="Delaby M."/>
            <person name="Nieves C."/>
            <person name="Viehboeck T."/>
            <person name="Krause N."/>
            <person name="Rivera-Millot A."/>
            <person name="Nakamura A."/>
            <person name="Vischer N."/>
            <person name="VanNieuwenhze M."/>
            <person name="Brun Y."/>
            <person name="Cava F."/>
            <person name="Bulgheresi S."/>
            <person name="Veyrier F."/>
        </authorList>
    </citation>
    <scope>NUCLEOTIDE SEQUENCE [LARGE SCALE GENOMIC DNA]</scope>
    <source>
        <strain evidence="9 10">CCUG 63373m</strain>
    </source>
</reference>
<keyword evidence="10" id="KW-1185">Reference proteome</keyword>
<evidence type="ECO:0000313" key="10">
    <source>
        <dbReference type="Proteomes" id="UP000829817"/>
    </source>
</evidence>
<dbReference type="SUPFAM" id="SSF56925">
    <property type="entry name" value="OMPA-like"/>
    <property type="match status" value="1"/>
</dbReference>
<gene>
    <name evidence="9" type="ORF">LVJ83_02895</name>
</gene>
<dbReference type="Proteomes" id="UP000829817">
    <property type="component" value="Chromosome"/>
</dbReference>
<dbReference type="InterPro" id="IPR011250">
    <property type="entry name" value="OMP/PagP_B-barrel"/>
</dbReference>
<accession>A0ABY4DVE8</accession>
<keyword evidence="7" id="KW-0732">Signal</keyword>
<feature type="signal peptide" evidence="7">
    <location>
        <begin position="1"/>
        <end position="19"/>
    </location>
</feature>
<name>A0ABY4DVE8_9NEIS</name>
<evidence type="ECO:0000256" key="2">
    <source>
        <dbReference type="ARBA" id="ARBA00009830"/>
    </source>
</evidence>
<dbReference type="Gene3D" id="2.40.160.20">
    <property type="match status" value="1"/>
</dbReference>
<keyword evidence="4" id="KW-0812">Transmembrane</keyword>
<comment type="similarity">
    <text evidence="2">Belongs to the opacity porin family.</text>
</comment>
<evidence type="ECO:0000313" key="9">
    <source>
        <dbReference type="EMBL" id="UOO82438.1"/>
    </source>
</evidence>
<evidence type="ECO:0000256" key="7">
    <source>
        <dbReference type="SAM" id="SignalP"/>
    </source>
</evidence>
<evidence type="ECO:0000256" key="3">
    <source>
        <dbReference type="ARBA" id="ARBA00022452"/>
    </source>
</evidence>
<evidence type="ECO:0000256" key="6">
    <source>
        <dbReference type="ARBA" id="ARBA00023237"/>
    </source>
</evidence>
<feature type="domain" description="Porin opacity type" evidence="8">
    <location>
        <begin position="53"/>
        <end position="195"/>
    </location>
</feature>
<evidence type="ECO:0000259" key="8">
    <source>
        <dbReference type="Pfam" id="PF02462"/>
    </source>
</evidence>
<keyword evidence="6" id="KW-0998">Cell outer membrane</keyword>
<proteinExistence type="inferred from homology"/>
<sequence>MKKIVLAAILAGVSSMAAAEGWYLQGDAGYSKLTAKESGRSFKDNSPTARIAVGKDTGNLRYAVDYTYFGQLENQETSTNAYHKAEVSAHSVGVSAIYDFHNQSALTPYAGVRIGLNYLNLDAEEERTTAVSRSHISKSESNTRLGAGAVLGAQYQFTDKLALNTGVEYNYLGKIGSQSAKVHQYGANLGVRYNF</sequence>
<protein>
    <submittedName>
        <fullName evidence="9">Opacity family porin</fullName>
    </submittedName>
</protein>
<comment type="subcellular location">
    <subcellularLocation>
        <location evidence="1">Cell outer membrane</location>
    </subcellularLocation>
</comment>
<dbReference type="RefSeq" id="WP_244786143.1">
    <property type="nucleotide sequence ID" value="NZ_CP091508.1"/>
</dbReference>